<protein>
    <submittedName>
        <fullName evidence="1">Uncharacterized protein</fullName>
    </submittedName>
</protein>
<proteinExistence type="predicted"/>
<keyword evidence="2" id="KW-1185">Reference proteome</keyword>
<dbReference type="EMBL" id="SRIO01000024">
    <property type="protein sequence ID" value="TFZ81407.1"/>
    <property type="molecule type" value="Genomic_DNA"/>
</dbReference>
<reference evidence="1 2" key="1">
    <citation type="journal article" date="2019" name="ISME J.">
        <title>Candidatus Macondimonas diazotrophica, a novel gammaproteobacterial genus dominating crude-oil-contaminated coastal sediments.</title>
        <authorList>
            <person name="Karthikeyan S."/>
            <person name="Konstantinidis K."/>
        </authorList>
    </citation>
    <scope>NUCLEOTIDE SEQUENCE [LARGE SCALE GENOMIC DNA]</scope>
    <source>
        <strain evidence="1 2">KTK01</strain>
    </source>
</reference>
<sequence length="68" mass="7641">MKSEHVLFSAPDIAILWRLGYEVVLLEHGFVNGDITALDPAVRTRKRLEFDKSNGSMKPAFFVANALH</sequence>
<gene>
    <name evidence="1" type="ORF">E4680_12585</name>
</gene>
<evidence type="ECO:0000313" key="2">
    <source>
        <dbReference type="Proteomes" id="UP000297890"/>
    </source>
</evidence>
<accession>A0A4Z0F553</accession>
<organism evidence="1 2">
    <name type="scientific">Candidatus Macondimonas diazotrophica</name>
    <dbReference type="NCBI Taxonomy" id="2305248"/>
    <lineage>
        <taxon>Bacteria</taxon>
        <taxon>Pseudomonadati</taxon>
        <taxon>Pseudomonadota</taxon>
        <taxon>Gammaproteobacteria</taxon>
        <taxon>Chromatiales</taxon>
        <taxon>Ectothiorhodospiraceae</taxon>
        <taxon>Candidatus Macondimonas</taxon>
    </lineage>
</organism>
<comment type="caution">
    <text evidence="1">The sequence shown here is derived from an EMBL/GenBank/DDBJ whole genome shotgun (WGS) entry which is preliminary data.</text>
</comment>
<evidence type="ECO:0000313" key="1">
    <source>
        <dbReference type="EMBL" id="TFZ81407.1"/>
    </source>
</evidence>
<dbReference type="Proteomes" id="UP000297890">
    <property type="component" value="Unassembled WGS sequence"/>
</dbReference>
<dbReference type="RefSeq" id="WP_135282772.1">
    <property type="nucleotide sequence ID" value="NZ_SRIO01000024.1"/>
</dbReference>
<name>A0A4Z0F553_9GAMM</name>
<dbReference type="AlphaFoldDB" id="A0A4Z0F553"/>
<dbReference type="OrthoDB" id="9806939at2"/>